<evidence type="ECO:0000256" key="10">
    <source>
        <dbReference type="ARBA" id="ARBA00022989"/>
    </source>
</evidence>
<evidence type="ECO:0000256" key="5">
    <source>
        <dbReference type="ARBA" id="ARBA00022692"/>
    </source>
</evidence>
<dbReference type="FunFam" id="3.80.10.10:FF:000413">
    <property type="entry name" value="Inactive leucine-rich repeat receptor-like protein kinase"/>
    <property type="match status" value="1"/>
</dbReference>
<dbReference type="SUPFAM" id="SSF56112">
    <property type="entry name" value="Protein kinase-like (PK-like)"/>
    <property type="match status" value="1"/>
</dbReference>
<accession>A0ABD3TCN4</accession>
<dbReference type="Gene3D" id="3.30.200.20">
    <property type="entry name" value="Phosphorylase Kinase, domain 1"/>
    <property type="match status" value="1"/>
</dbReference>
<keyword evidence="8 14" id="KW-0547">Nucleotide-binding</keyword>
<dbReference type="InterPro" id="IPR003591">
    <property type="entry name" value="Leu-rich_rpt_typical-subtyp"/>
</dbReference>
<evidence type="ECO:0000256" key="1">
    <source>
        <dbReference type="ARBA" id="ARBA00004251"/>
    </source>
</evidence>
<organism evidence="18 19">
    <name type="scientific">Penstemon smallii</name>
    <dbReference type="NCBI Taxonomy" id="265156"/>
    <lineage>
        <taxon>Eukaryota</taxon>
        <taxon>Viridiplantae</taxon>
        <taxon>Streptophyta</taxon>
        <taxon>Embryophyta</taxon>
        <taxon>Tracheophyta</taxon>
        <taxon>Spermatophyta</taxon>
        <taxon>Magnoliopsida</taxon>
        <taxon>eudicotyledons</taxon>
        <taxon>Gunneridae</taxon>
        <taxon>Pentapetalae</taxon>
        <taxon>asterids</taxon>
        <taxon>lamiids</taxon>
        <taxon>Lamiales</taxon>
        <taxon>Plantaginaceae</taxon>
        <taxon>Cheloneae</taxon>
        <taxon>Penstemon</taxon>
    </lineage>
</organism>
<dbReference type="PROSITE" id="PS50011">
    <property type="entry name" value="PROTEIN_KINASE_DOM"/>
    <property type="match status" value="1"/>
</dbReference>
<dbReference type="Pfam" id="PF13855">
    <property type="entry name" value="LRR_8"/>
    <property type="match status" value="1"/>
</dbReference>
<dbReference type="EMBL" id="JBJXBP010000004">
    <property type="protein sequence ID" value="KAL3834752.1"/>
    <property type="molecule type" value="Genomic_DNA"/>
</dbReference>
<evidence type="ECO:0000256" key="3">
    <source>
        <dbReference type="ARBA" id="ARBA00022475"/>
    </source>
</evidence>
<evidence type="ECO:0000256" key="6">
    <source>
        <dbReference type="ARBA" id="ARBA00022729"/>
    </source>
</evidence>
<keyword evidence="9 14" id="KW-0067">ATP-binding</keyword>
<proteinExistence type="inferred from homology"/>
<keyword evidence="19" id="KW-1185">Reference proteome</keyword>
<dbReference type="PANTHER" id="PTHR48056">
    <property type="entry name" value="LRR RECEPTOR-LIKE SERINE/THREONINE-PROTEIN KINASE-RELATED"/>
    <property type="match status" value="1"/>
</dbReference>
<feature type="domain" description="Protein kinase" evidence="17">
    <location>
        <begin position="694"/>
        <end position="966"/>
    </location>
</feature>
<name>A0ABD3TCN4_9LAMI</name>
<dbReference type="InterPro" id="IPR032675">
    <property type="entry name" value="LRR_dom_sf"/>
</dbReference>
<evidence type="ECO:0000256" key="8">
    <source>
        <dbReference type="ARBA" id="ARBA00022741"/>
    </source>
</evidence>
<dbReference type="InterPro" id="IPR017441">
    <property type="entry name" value="Protein_kinase_ATP_BS"/>
</dbReference>
<dbReference type="Pfam" id="PF07714">
    <property type="entry name" value="PK_Tyr_Ser-Thr"/>
    <property type="match status" value="1"/>
</dbReference>
<evidence type="ECO:0000313" key="18">
    <source>
        <dbReference type="EMBL" id="KAL3834752.1"/>
    </source>
</evidence>
<evidence type="ECO:0000259" key="17">
    <source>
        <dbReference type="PROSITE" id="PS50011"/>
    </source>
</evidence>
<dbReference type="AlphaFoldDB" id="A0ABD3TCN4"/>
<dbReference type="FunFam" id="3.80.10.10:FF:000275">
    <property type="entry name" value="Leucine-rich repeat receptor-like protein kinase"/>
    <property type="match status" value="1"/>
</dbReference>
<keyword evidence="10 15" id="KW-1133">Transmembrane helix</keyword>
<dbReference type="InterPro" id="IPR001611">
    <property type="entry name" value="Leu-rich_rpt"/>
</dbReference>
<keyword evidence="5 15" id="KW-0812">Transmembrane</keyword>
<dbReference type="SMART" id="SM00369">
    <property type="entry name" value="LRR_TYP"/>
    <property type="match status" value="8"/>
</dbReference>
<keyword evidence="4" id="KW-0433">Leucine-rich repeat</keyword>
<reference evidence="18 19" key="1">
    <citation type="submission" date="2024-12" db="EMBL/GenBank/DDBJ databases">
        <title>The unique morphological basis and parallel evolutionary history of personate flowers in Penstemon.</title>
        <authorList>
            <person name="Depatie T.H."/>
            <person name="Wessinger C.A."/>
        </authorList>
    </citation>
    <scope>NUCLEOTIDE SEQUENCE [LARGE SCALE GENOMIC DNA]</scope>
    <source>
        <strain evidence="18">WTNN_2</strain>
        <tissue evidence="18">Leaf</tissue>
    </source>
</reference>
<dbReference type="Gene3D" id="1.10.510.10">
    <property type="entry name" value="Transferase(Phosphotransferase) domain 1"/>
    <property type="match status" value="1"/>
</dbReference>
<dbReference type="InterPro" id="IPR011009">
    <property type="entry name" value="Kinase-like_dom_sf"/>
</dbReference>
<sequence length="981" mass="106056">MRNFHGVLFQFYLLSSLLLSSWPMLGESLNPSLNDDVLGLIVLKADFQDPHGKLSSWNEDADSPCNNWVGVKCNPRSNRVSDLILDGFGLSGKLSRGLLQLQFLRKLFLARNNLTGSIIFSFASLSDLKVIDLSENGLSGSIPSDLFTQCGSLRSISLARNKFSGPIPESLGSCSSLASLDLSGNQFSGQLPLGLWSLSGVRSIDLSDNMLEGEIPKGMERLNNLRVISLRNNKFVGEVPDGIGNCLLLRSIDLSRNSFSGGLPSSMQKLSLCNNLSLSKNGFTGEVPQWIGEMRSLETLDLSENNFTGQLPDSFSKLQSLKVLNVSKNALSGSLPESMSSCVYLVAFDVSHNTLTGSLPSWMFKLGLERVLFSDNGLSGNIDTAFASSMENSRKKLVVLDVSGNKLSGEIPSAVGDFGSLEFLNMAKNEFFGSIPASIGQLKTLIVLDLSENQLNGSIPLEIGGVTSLNELRLEKNSLVGNIPLSIGNCSSIMSLSLAHNEITGSIPASLAKLPYLKNVDFSFNKLTGALPKQLANLVNLQSFNISHNQLQGELPNGGFFNTIAPSSVSENPSLCGAAVNRTCPTVLPKPLVLNPNSTDATQETIPQNFNRGKKILSISALIAIGAAAAIVIGVIAITVLNLRVRASKANPPVAFTFSGGDDFSQSASSNGDSGKLVMFSGDPDFSTGTHALLNKDCELGRGGFGAVYRTMLKDGRSVAIKKLTVSSLVKSQNEFEREVKKLGKVRHANLVALDGYYWTQSLQLLIYEFVSGGNLYKHLHERSSGSYLSWNERFNVILGVAKGLSHLHQMNVIHYNLKSSNILIDSSGEPKVADYGLARLLPMLDRYVLSSKIQSALGYMAPEFACKTVKITEKCDVYGFGVLVLEIVTGNRPVEYMEDDVVVLCDMIRGALEEGRVEECVDGRLQGKFPVDEAIPVMKLGLICTSQVPSNRPDMAEVVNILELIRCPSESQDELGDVFN</sequence>
<dbReference type="GO" id="GO:0005886">
    <property type="term" value="C:plasma membrane"/>
    <property type="evidence" value="ECO:0007669"/>
    <property type="project" value="UniProtKB-SubCell"/>
</dbReference>
<dbReference type="InterPro" id="IPR001245">
    <property type="entry name" value="Ser-Thr/Tyr_kinase_cat_dom"/>
</dbReference>
<evidence type="ECO:0000256" key="9">
    <source>
        <dbReference type="ARBA" id="ARBA00022840"/>
    </source>
</evidence>
<dbReference type="GO" id="GO:0004674">
    <property type="term" value="F:protein serine/threonine kinase activity"/>
    <property type="evidence" value="ECO:0007669"/>
    <property type="project" value="UniProtKB-EC"/>
</dbReference>
<keyword evidence="3" id="KW-1003">Cell membrane</keyword>
<evidence type="ECO:0000256" key="14">
    <source>
        <dbReference type="PROSITE-ProRule" id="PRU10141"/>
    </source>
</evidence>
<dbReference type="PROSITE" id="PS00107">
    <property type="entry name" value="PROTEIN_KINASE_ATP"/>
    <property type="match status" value="1"/>
</dbReference>
<dbReference type="Pfam" id="PF08263">
    <property type="entry name" value="LRRNT_2"/>
    <property type="match status" value="1"/>
</dbReference>
<keyword evidence="11 15" id="KW-0472">Membrane</keyword>
<comment type="similarity">
    <text evidence="2">Belongs to the RLP family.</text>
</comment>
<dbReference type="FunFam" id="3.30.200.20:FF:000295">
    <property type="entry name" value="probable LRR receptor-like serine/threonine-protein kinase IRK"/>
    <property type="match status" value="1"/>
</dbReference>
<evidence type="ECO:0000256" key="4">
    <source>
        <dbReference type="ARBA" id="ARBA00022614"/>
    </source>
</evidence>
<dbReference type="InterPro" id="IPR000719">
    <property type="entry name" value="Prot_kinase_dom"/>
</dbReference>
<dbReference type="Pfam" id="PF00560">
    <property type="entry name" value="LRR_1"/>
    <property type="match status" value="5"/>
</dbReference>
<gene>
    <name evidence="18" type="ORF">ACJIZ3_009488</name>
</gene>
<dbReference type="FunFam" id="3.80.10.10:FF:000402">
    <property type="entry name" value="Putative LRR receptor-like serine/threonine-protein kinase IRK"/>
    <property type="match status" value="1"/>
</dbReference>
<dbReference type="Proteomes" id="UP001634393">
    <property type="component" value="Unassembled WGS sequence"/>
</dbReference>
<keyword evidence="12" id="KW-0675">Receptor</keyword>
<comment type="subcellular location">
    <subcellularLocation>
        <location evidence="1">Cell membrane</location>
        <topology evidence="1">Single-pass type I membrane protein</topology>
    </subcellularLocation>
</comment>
<evidence type="ECO:0000256" key="13">
    <source>
        <dbReference type="ARBA" id="ARBA00023180"/>
    </source>
</evidence>
<dbReference type="InterPro" id="IPR055414">
    <property type="entry name" value="LRR_R13L4/SHOC2-like"/>
</dbReference>
<dbReference type="CDD" id="cd14066">
    <property type="entry name" value="STKc_IRAK"/>
    <property type="match status" value="1"/>
</dbReference>
<feature type="binding site" evidence="14">
    <location>
        <position position="723"/>
    </location>
    <ligand>
        <name>ATP</name>
        <dbReference type="ChEBI" id="CHEBI:30616"/>
    </ligand>
</feature>
<dbReference type="PANTHER" id="PTHR48056:SF82">
    <property type="entry name" value="LRR RECEPTOR-LIKE SERINE_THREONINE-PROTEIN KINASE IRK-RELATED"/>
    <property type="match status" value="1"/>
</dbReference>
<evidence type="ECO:0000256" key="7">
    <source>
        <dbReference type="ARBA" id="ARBA00022737"/>
    </source>
</evidence>
<dbReference type="Pfam" id="PF23598">
    <property type="entry name" value="LRR_14"/>
    <property type="match status" value="1"/>
</dbReference>
<evidence type="ECO:0000256" key="16">
    <source>
        <dbReference type="SAM" id="SignalP"/>
    </source>
</evidence>
<evidence type="ECO:0000256" key="15">
    <source>
        <dbReference type="SAM" id="Phobius"/>
    </source>
</evidence>
<evidence type="ECO:0000256" key="11">
    <source>
        <dbReference type="ARBA" id="ARBA00023136"/>
    </source>
</evidence>
<keyword evidence="13" id="KW-0325">Glycoprotein</keyword>
<feature type="chain" id="PRO_5044896381" description="Protein kinase domain-containing protein" evidence="16">
    <location>
        <begin position="29"/>
        <end position="981"/>
    </location>
</feature>
<feature type="transmembrane region" description="Helical" evidence="15">
    <location>
        <begin position="616"/>
        <end position="641"/>
    </location>
</feature>
<evidence type="ECO:0000313" key="19">
    <source>
        <dbReference type="Proteomes" id="UP001634393"/>
    </source>
</evidence>
<comment type="caution">
    <text evidence="18">The sequence shown here is derived from an EMBL/GenBank/DDBJ whole genome shotgun (WGS) entry which is preliminary data.</text>
</comment>
<feature type="signal peptide" evidence="16">
    <location>
        <begin position="1"/>
        <end position="28"/>
    </location>
</feature>
<evidence type="ECO:0000256" key="12">
    <source>
        <dbReference type="ARBA" id="ARBA00023170"/>
    </source>
</evidence>
<keyword evidence="7" id="KW-0677">Repeat</keyword>
<dbReference type="InterPro" id="IPR050647">
    <property type="entry name" value="Plant_LRR-RLKs"/>
</dbReference>
<dbReference type="GO" id="GO:0051707">
    <property type="term" value="P:response to other organism"/>
    <property type="evidence" value="ECO:0007669"/>
    <property type="project" value="UniProtKB-ARBA"/>
</dbReference>
<keyword evidence="6 16" id="KW-0732">Signal</keyword>
<evidence type="ECO:0000256" key="2">
    <source>
        <dbReference type="ARBA" id="ARBA00009592"/>
    </source>
</evidence>
<dbReference type="Gene3D" id="3.80.10.10">
    <property type="entry name" value="Ribonuclease Inhibitor"/>
    <property type="match status" value="4"/>
</dbReference>
<dbReference type="SUPFAM" id="SSF52058">
    <property type="entry name" value="L domain-like"/>
    <property type="match status" value="2"/>
</dbReference>
<dbReference type="GO" id="GO:0005524">
    <property type="term" value="F:ATP binding"/>
    <property type="evidence" value="ECO:0007669"/>
    <property type="project" value="UniProtKB-UniRule"/>
</dbReference>
<protein>
    <recommendedName>
        <fullName evidence="17">Protein kinase domain-containing protein</fullName>
    </recommendedName>
</protein>
<dbReference type="InterPro" id="IPR013210">
    <property type="entry name" value="LRR_N_plant-typ"/>
</dbReference>
<dbReference type="FunFam" id="1.10.510.10:FF:000267">
    <property type="entry name" value="probable LRR receptor-like serine/threonine-protein kinase IRK"/>
    <property type="match status" value="1"/>
</dbReference>
<dbReference type="GO" id="GO:0006952">
    <property type="term" value="P:defense response"/>
    <property type="evidence" value="ECO:0007669"/>
    <property type="project" value="UniProtKB-ARBA"/>
</dbReference>